<dbReference type="EnsemblPlants" id="TuG1812G0700000674.01.T01">
    <property type="protein sequence ID" value="TuG1812G0700000674.01.T01.cds263020"/>
    <property type="gene ID" value="TuG1812G0700000674.01"/>
</dbReference>
<keyword evidence="3" id="KW-1185">Reference proteome</keyword>
<evidence type="ECO:0000313" key="3">
    <source>
        <dbReference type="Proteomes" id="UP000015106"/>
    </source>
</evidence>
<reference evidence="2" key="2">
    <citation type="submission" date="2018-03" db="EMBL/GenBank/DDBJ databases">
        <title>The Triticum urartu genome reveals the dynamic nature of wheat genome evolution.</title>
        <authorList>
            <person name="Ling H."/>
            <person name="Ma B."/>
            <person name="Shi X."/>
            <person name="Liu H."/>
            <person name="Dong L."/>
            <person name="Sun H."/>
            <person name="Cao Y."/>
            <person name="Gao Q."/>
            <person name="Zheng S."/>
            <person name="Li Y."/>
            <person name="Yu Y."/>
            <person name="Du H."/>
            <person name="Qi M."/>
            <person name="Li Y."/>
            <person name="Yu H."/>
            <person name="Cui Y."/>
            <person name="Wang N."/>
            <person name="Chen C."/>
            <person name="Wu H."/>
            <person name="Zhao Y."/>
            <person name="Zhang J."/>
            <person name="Li Y."/>
            <person name="Zhou W."/>
            <person name="Zhang B."/>
            <person name="Hu W."/>
            <person name="Eijk M."/>
            <person name="Tang J."/>
            <person name="Witsenboer H."/>
            <person name="Zhao S."/>
            <person name="Li Z."/>
            <person name="Zhang A."/>
            <person name="Wang D."/>
            <person name="Liang C."/>
        </authorList>
    </citation>
    <scope>NUCLEOTIDE SEQUENCE [LARGE SCALE GENOMIC DNA]</scope>
    <source>
        <strain evidence="2">cv. G1812</strain>
    </source>
</reference>
<protein>
    <submittedName>
        <fullName evidence="2">Uncharacterized protein</fullName>
    </submittedName>
</protein>
<feature type="region of interest" description="Disordered" evidence="1">
    <location>
        <begin position="1"/>
        <end position="151"/>
    </location>
</feature>
<name>A0A8R7V2I8_TRIUA</name>
<accession>A0A8R7V2I8</accession>
<reference evidence="3" key="1">
    <citation type="journal article" date="2013" name="Nature">
        <title>Draft genome of the wheat A-genome progenitor Triticum urartu.</title>
        <authorList>
            <person name="Ling H.Q."/>
            <person name="Zhao S."/>
            <person name="Liu D."/>
            <person name="Wang J."/>
            <person name="Sun H."/>
            <person name="Zhang C."/>
            <person name="Fan H."/>
            <person name="Li D."/>
            <person name="Dong L."/>
            <person name="Tao Y."/>
            <person name="Gao C."/>
            <person name="Wu H."/>
            <person name="Li Y."/>
            <person name="Cui Y."/>
            <person name="Guo X."/>
            <person name="Zheng S."/>
            <person name="Wang B."/>
            <person name="Yu K."/>
            <person name="Liang Q."/>
            <person name="Yang W."/>
            <person name="Lou X."/>
            <person name="Chen J."/>
            <person name="Feng M."/>
            <person name="Jian J."/>
            <person name="Zhang X."/>
            <person name="Luo G."/>
            <person name="Jiang Y."/>
            <person name="Liu J."/>
            <person name="Wang Z."/>
            <person name="Sha Y."/>
            <person name="Zhang B."/>
            <person name="Wu H."/>
            <person name="Tang D."/>
            <person name="Shen Q."/>
            <person name="Xue P."/>
            <person name="Zou S."/>
            <person name="Wang X."/>
            <person name="Liu X."/>
            <person name="Wang F."/>
            <person name="Yang Y."/>
            <person name="An X."/>
            <person name="Dong Z."/>
            <person name="Zhang K."/>
            <person name="Zhang X."/>
            <person name="Luo M.C."/>
            <person name="Dvorak J."/>
            <person name="Tong Y."/>
            <person name="Wang J."/>
            <person name="Yang H."/>
            <person name="Li Z."/>
            <person name="Wang D."/>
            <person name="Zhang A."/>
            <person name="Wang J."/>
        </authorList>
    </citation>
    <scope>NUCLEOTIDE SEQUENCE</scope>
    <source>
        <strain evidence="3">cv. G1812</strain>
    </source>
</reference>
<dbReference type="AlphaFoldDB" id="A0A8R7V2I8"/>
<feature type="compositionally biased region" description="Pro residues" evidence="1">
    <location>
        <begin position="76"/>
        <end position="106"/>
    </location>
</feature>
<organism evidence="2 3">
    <name type="scientific">Triticum urartu</name>
    <name type="common">Red wild einkorn</name>
    <name type="synonym">Crithodium urartu</name>
    <dbReference type="NCBI Taxonomy" id="4572"/>
    <lineage>
        <taxon>Eukaryota</taxon>
        <taxon>Viridiplantae</taxon>
        <taxon>Streptophyta</taxon>
        <taxon>Embryophyta</taxon>
        <taxon>Tracheophyta</taxon>
        <taxon>Spermatophyta</taxon>
        <taxon>Magnoliopsida</taxon>
        <taxon>Liliopsida</taxon>
        <taxon>Poales</taxon>
        <taxon>Poaceae</taxon>
        <taxon>BOP clade</taxon>
        <taxon>Pooideae</taxon>
        <taxon>Triticodae</taxon>
        <taxon>Triticeae</taxon>
        <taxon>Triticinae</taxon>
        <taxon>Triticum</taxon>
    </lineage>
</organism>
<feature type="compositionally biased region" description="Low complexity" evidence="1">
    <location>
        <begin position="36"/>
        <end position="54"/>
    </location>
</feature>
<evidence type="ECO:0000313" key="2">
    <source>
        <dbReference type="EnsemblPlants" id="TuG1812G0700000674.01.T01.cds263020"/>
    </source>
</evidence>
<dbReference type="Gramene" id="TuG1812G0700000674.01.T01">
    <property type="protein sequence ID" value="TuG1812G0700000674.01.T01.cds263020"/>
    <property type="gene ID" value="TuG1812G0700000674.01"/>
</dbReference>
<evidence type="ECO:0000256" key="1">
    <source>
        <dbReference type="SAM" id="MobiDB-lite"/>
    </source>
</evidence>
<feature type="compositionally biased region" description="Low complexity" evidence="1">
    <location>
        <begin position="107"/>
        <end position="138"/>
    </location>
</feature>
<reference evidence="2" key="3">
    <citation type="submission" date="2022-06" db="UniProtKB">
        <authorList>
            <consortium name="EnsemblPlants"/>
        </authorList>
    </citation>
    <scope>IDENTIFICATION</scope>
</reference>
<dbReference type="Proteomes" id="UP000015106">
    <property type="component" value="Chromosome 7"/>
</dbReference>
<proteinExistence type="predicted"/>
<sequence length="179" mass="19576">MDHNPQHPCSRCRKPLCRPRAPPPRSVRTTRRHLLHLLSSGGRPRVVPVRPPRGLAQPSSPAKAVEHQPCRGNTPLPRPAPPRSPPPPPAPPIFLPVPTPLPPHPCSRPSSPRSASASRSAATGPPRTARSSMGVGSSRGRKRGRYPLKKDCGLNTPNHMVFFVKCATTYDQKRSTLYY</sequence>